<organism evidence="1 2">
    <name type="scientific">Methanoculleus palmolei</name>
    <dbReference type="NCBI Taxonomy" id="72612"/>
    <lineage>
        <taxon>Archaea</taxon>
        <taxon>Methanobacteriati</taxon>
        <taxon>Methanobacteriota</taxon>
        <taxon>Stenosarchaea group</taxon>
        <taxon>Methanomicrobia</taxon>
        <taxon>Methanomicrobiales</taxon>
        <taxon>Methanomicrobiaceae</taxon>
        <taxon>Methanoculleus</taxon>
    </lineage>
</organism>
<reference evidence="1 2" key="1">
    <citation type="submission" date="2023-10" db="EMBL/GenBank/DDBJ databases">
        <title>The complete genome sequence of Methanoculleus palmolei DSM 4273.</title>
        <authorList>
            <person name="Lai S.-J."/>
            <person name="You Y.-T."/>
            <person name="Chen S.-C."/>
        </authorList>
    </citation>
    <scope>NUCLEOTIDE SEQUENCE [LARGE SCALE GENOMIC DNA]</scope>
    <source>
        <strain evidence="1 2">DSM 4273</strain>
    </source>
</reference>
<sequence>MNTMTYNRIFALVLALVLIVSPAFAGSSECDTNAAPAGDAGICTVYLIDQGETDYYSTYVSPGSSTLFVNLDWFIPQQSLTLKIISPSGSTYANYHDSDLDGDVNAIIRAWISSPEAGTWHFQVYGEKVRETQDYAFGTTVS</sequence>
<evidence type="ECO:0000313" key="2">
    <source>
        <dbReference type="Proteomes" id="UP001626603"/>
    </source>
</evidence>
<name>A0ABD8ABI9_9EURY</name>
<dbReference type="Proteomes" id="UP001626603">
    <property type="component" value="Chromosome"/>
</dbReference>
<gene>
    <name evidence="1" type="ORF">R6Y95_04030</name>
</gene>
<dbReference type="Gene3D" id="2.60.120.380">
    <property type="match status" value="1"/>
</dbReference>
<dbReference type="EMBL" id="CP137641">
    <property type="protein sequence ID" value="WOX56507.1"/>
    <property type="molecule type" value="Genomic_DNA"/>
</dbReference>
<protein>
    <submittedName>
        <fullName evidence="1">Peptidase domain-containing protein</fullName>
    </submittedName>
</protein>
<dbReference type="AlphaFoldDB" id="A0ABD8ABI9"/>
<proteinExistence type="predicted"/>
<accession>A0ABD8ABI9</accession>
<keyword evidence="2" id="KW-1185">Reference proteome</keyword>
<evidence type="ECO:0000313" key="1">
    <source>
        <dbReference type="EMBL" id="WOX56507.1"/>
    </source>
</evidence>